<keyword evidence="3 6" id="KW-1133">Transmembrane helix</keyword>
<dbReference type="GO" id="GO:0012505">
    <property type="term" value="C:endomembrane system"/>
    <property type="evidence" value="ECO:0007669"/>
    <property type="project" value="UniProtKB-SubCell"/>
</dbReference>
<dbReference type="InterPro" id="IPR018393">
    <property type="entry name" value="NADHpl_OxRdtase_5_subgr"/>
</dbReference>
<dbReference type="Pfam" id="PF00361">
    <property type="entry name" value="Proton_antipo_M"/>
    <property type="match status" value="1"/>
</dbReference>
<feature type="transmembrane region" description="Helical" evidence="6">
    <location>
        <begin position="39"/>
        <end position="60"/>
    </location>
</feature>
<feature type="domain" description="NADH-Ubiquinone oxidoreductase (complex I) chain 5 N-terminal" evidence="8">
    <location>
        <begin position="86"/>
        <end position="136"/>
    </location>
</feature>
<feature type="domain" description="NADH:quinone oxidoreductase/Mrp antiporter transmembrane" evidence="7">
    <location>
        <begin position="154"/>
        <end position="435"/>
    </location>
</feature>
<keyword evidence="2 5" id="KW-0812">Transmembrane</keyword>
<dbReference type="PRINTS" id="PR01434">
    <property type="entry name" value="NADHDHGNASE5"/>
</dbReference>
<dbReference type="EMBL" id="CP041186">
    <property type="protein sequence ID" value="QDG49199.1"/>
    <property type="molecule type" value="Genomic_DNA"/>
</dbReference>
<keyword evidence="4 6" id="KW-0472">Membrane</keyword>
<keyword evidence="10" id="KW-1185">Reference proteome</keyword>
<accession>A0A4Y6PLV0</accession>
<evidence type="ECO:0000256" key="2">
    <source>
        <dbReference type="ARBA" id="ARBA00022692"/>
    </source>
</evidence>
<dbReference type="Pfam" id="PF00662">
    <property type="entry name" value="Proton_antipo_N"/>
    <property type="match status" value="1"/>
</dbReference>
<feature type="transmembrane region" description="Helical" evidence="6">
    <location>
        <begin position="518"/>
        <end position="538"/>
    </location>
</feature>
<dbReference type="InterPro" id="IPR001516">
    <property type="entry name" value="Proton_antipo_N"/>
</dbReference>
<evidence type="ECO:0000256" key="4">
    <source>
        <dbReference type="ARBA" id="ARBA00023136"/>
    </source>
</evidence>
<evidence type="ECO:0000259" key="7">
    <source>
        <dbReference type="Pfam" id="PF00361"/>
    </source>
</evidence>
<dbReference type="Proteomes" id="UP000315995">
    <property type="component" value="Chromosome"/>
</dbReference>
<organism evidence="9 10">
    <name type="scientific">Persicimonas caeni</name>
    <dbReference type="NCBI Taxonomy" id="2292766"/>
    <lineage>
        <taxon>Bacteria</taxon>
        <taxon>Deltaproteobacteria</taxon>
        <taxon>Bradymonadales</taxon>
        <taxon>Bradymonadaceae</taxon>
        <taxon>Persicimonas</taxon>
    </lineage>
</organism>
<feature type="transmembrane region" description="Helical" evidence="6">
    <location>
        <begin position="395"/>
        <end position="417"/>
    </location>
</feature>
<gene>
    <name evidence="9" type="primary">nuoL</name>
    <name evidence="9" type="ORF">FIV42_00125</name>
</gene>
<dbReference type="GO" id="GO:0003954">
    <property type="term" value="F:NADH dehydrogenase activity"/>
    <property type="evidence" value="ECO:0007669"/>
    <property type="project" value="TreeGrafter"/>
</dbReference>
<dbReference type="GO" id="GO:0008137">
    <property type="term" value="F:NADH dehydrogenase (ubiquinone) activity"/>
    <property type="evidence" value="ECO:0007669"/>
    <property type="project" value="InterPro"/>
</dbReference>
<dbReference type="PANTHER" id="PTHR42829:SF2">
    <property type="entry name" value="NADH-UBIQUINONE OXIDOREDUCTASE CHAIN 5"/>
    <property type="match status" value="1"/>
</dbReference>
<comment type="subcellular location">
    <subcellularLocation>
        <location evidence="1">Endomembrane system</location>
        <topology evidence="1">Multi-pass membrane protein</topology>
    </subcellularLocation>
    <subcellularLocation>
        <location evidence="5">Membrane</location>
        <topology evidence="5">Multi-pass membrane protein</topology>
    </subcellularLocation>
</comment>
<evidence type="ECO:0000256" key="5">
    <source>
        <dbReference type="RuleBase" id="RU000320"/>
    </source>
</evidence>
<feature type="transmembrane region" description="Helical" evidence="6">
    <location>
        <begin position="135"/>
        <end position="153"/>
    </location>
</feature>
<dbReference type="GO" id="GO:0016020">
    <property type="term" value="C:membrane"/>
    <property type="evidence" value="ECO:0007669"/>
    <property type="project" value="UniProtKB-SubCell"/>
</dbReference>
<dbReference type="GO" id="GO:0015990">
    <property type="term" value="P:electron transport coupled proton transport"/>
    <property type="evidence" value="ECO:0007669"/>
    <property type="project" value="TreeGrafter"/>
</dbReference>
<feature type="transmembrane region" description="Helical" evidence="6">
    <location>
        <begin position="299"/>
        <end position="321"/>
    </location>
</feature>
<proteinExistence type="predicted"/>
<dbReference type="RefSeq" id="WP_141195698.1">
    <property type="nucleotide sequence ID" value="NZ_CP041186.1"/>
</dbReference>
<evidence type="ECO:0000256" key="1">
    <source>
        <dbReference type="ARBA" id="ARBA00004127"/>
    </source>
</evidence>
<dbReference type="NCBIfam" id="TIGR01974">
    <property type="entry name" value="NDH_I_L"/>
    <property type="match status" value="1"/>
</dbReference>
<feature type="transmembrane region" description="Helical" evidence="6">
    <location>
        <begin position="586"/>
        <end position="606"/>
    </location>
</feature>
<feature type="transmembrane region" description="Helical" evidence="6">
    <location>
        <begin position="328"/>
        <end position="350"/>
    </location>
</feature>
<accession>A0A5B8XXS6</accession>
<feature type="transmembrane region" description="Helical" evidence="6">
    <location>
        <begin position="190"/>
        <end position="209"/>
    </location>
</feature>
<dbReference type="OrthoDB" id="9805769at2"/>
<evidence type="ECO:0000259" key="8">
    <source>
        <dbReference type="Pfam" id="PF00662"/>
    </source>
</evidence>
<dbReference type="InterPro" id="IPR003945">
    <property type="entry name" value="NU5C-like"/>
</dbReference>
<dbReference type="InterPro" id="IPR001750">
    <property type="entry name" value="ND/Mrp_TM"/>
</dbReference>
<dbReference type="AlphaFoldDB" id="A0A4Y6PLV0"/>
<feature type="transmembrane region" description="Helical" evidence="6">
    <location>
        <begin position="159"/>
        <end position="178"/>
    </location>
</feature>
<feature type="transmembrane region" description="Helical" evidence="6">
    <location>
        <begin position="473"/>
        <end position="497"/>
    </location>
</feature>
<feature type="transmembrane region" description="Helical" evidence="6">
    <location>
        <begin position="6"/>
        <end position="27"/>
    </location>
</feature>
<evidence type="ECO:0000313" key="10">
    <source>
        <dbReference type="Proteomes" id="UP000315995"/>
    </source>
</evidence>
<feature type="transmembrane region" description="Helical" evidence="6">
    <location>
        <begin position="229"/>
        <end position="249"/>
    </location>
</feature>
<feature type="transmembrane region" description="Helical" evidence="6">
    <location>
        <begin position="356"/>
        <end position="374"/>
    </location>
</feature>
<evidence type="ECO:0000256" key="6">
    <source>
        <dbReference type="SAM" id="Phobius"/>
    </source>
</evidence>
<dbReference type="PRINTS" id="PR01435">
    <property type="entry name" value="NPOXDRDTASE5"/>
</dbReference>
<dbReference type="PANTHER" id="PTHR42829">
    <property type="entry name" value="NADH-UBIQUINONE OXIDOREDUCTASE CHAIN 5"/>
    <property type="match status" value="1"/>
</dbReference>
<evidence type="ECO:0000313" key="9">
    <source>
        <dbReference type="EMBL" id="QDG49199.1"/>
    </source>
</evidence>
<reference evidence="9 10" key="1">
    <citation type="submission" date="2019-06" db="EMBL/GenBank/DDBJ databases">
        <title>Persicimonas caeni gen. nov., sp. nov., a predatory bacterium isolated from solar saltern.</title>
        <authorList>
            <person name="Wang S."/>
        </authorList>
    </citation>
    <scope>NUCLEOTIDE SEQUENCE [LARGE SCALE GENOMIC DNA]</scope>
    <source>
        <strain evidence="9 10">YN101</strain>
    </source>
</reference>
<feature type="transmembrane region" description="Helical" evidence="6">
    <location>
        <begin position="690"/>
        <end position="707"/>
    </location>
</feature>
<name>A0A4Y6PLV0_PERCE</name>
<dbReference type="GO" id="GO:0042773">
    <property type="term" value="P:ATP synthesis coupled electron transport"/>
    <property type="evidence" value="ECO:0007669"/>
    <property type="project" value="InterPro"/>
</dbReference>
<feature type="transmembrane region" description="Helical" evidence="6">
    <location>
        <begin position="270"/>
        <end position="287"/>
    </location>
</feature>
<sequence length="709" mass="77594">MEPHLTDFSVLGLIVLFPLLGAIINGLIGAKMPEKFAGWVANSAIFLSFMFSMVAVWTLFKNAATVVENGEETMVFGKATYVAYEWIYSGTLSLDIAFLLDPLSAVMILVITGVGFLIHLYSVGYMEHDPAKWKYFAYLNLFCFAMLMLVLGKNMLVTFIGWEGVGVCSYLLIGFWYTDEAKAQAGQKAFIVNRVGDFAFLSGLFILFYETGTLDYVALEQIATTPATAITLLPVALPAALLIFIGCTGKSAQIPLYTWLPDAMAGPTPVSALIHAATMVTAGVFLISRLNYIFSMDPLIGIIIATIGVLTAFFAATMALVQNDIKGVLAYSTISQLGYMFLAVGVGAYGAGVFHLMTHAFFKALLFLGSGSVIHAMHEEQDIRKMGGLRKYMPITAGTFLIACLAISGIPIFSGFFSKDLILWQALAHSHILTVPEVVEGGVSMSLLTTVQASPILSEGPVDIAGWAVGFHWFFFIMGLITAGLTAFYMFRLYFLTFEGECRASEEVKKHIHESPPAMAIPLLVLGILSVIGGLTGWPHFMVPAEGTLHDVMLAFELWLDEVWLVSENYRYFGRFGAHPYVQEGIAAGVSVVVAASGIALAWFMYLKKTELPGEIADRVRGLYRVLENKYWVDEAYDASFVQGTIGTGRAWTWFDQNIIDGLLVNGTGWLAEQLGKILRHLQSGNVQRYAVYITLAVVLFLLAVMYPG</sequence>
<evidence type="ECO:0000256" key="3">
    <source>
        <dbReference type="ARBA" id="ARBA00022989"/>
    </source>
</evidence>
<protein>
    <submittedName>
        <fullName evidence="9">NADH-quinone oxidoreductase subunit L</fullName>
    </submittedName>
</protein>
<dbReference type="NCBIfam" id="NF005141">
    <property type="entry name" value="PRK06590.1"/>
    <property type="match status" value="1"/>
</dbReference>
<feature type="transmembrane region" description="Helical" evidence="6">
    <location>
        <begin position="103"/>
        <end position="123"/>
    </location>
</feature>
<dbReference type="Gene3D" id="1.20.5.2700">
    <property type="match status" value="1"/>
</dbReference>